<dbReference type="InterPro" id="IPR002078">
    <property type="entry name" value="Sigma_54_int"/>
</dbReference>
<gene>
    <name evidence="7" type="ORF">J2Z34_001918</name>
</gene>
<evidence type="ECO:0000259" key="6">
    <source>
        <dbReference type="PROSITE" id="PS50112"/>
    </source>
</evidence>
<keyword evidence="3" id="KW-0805">Transcription regulation</keyword>
<dbReference type="InterPro" id="IPR013767">
    <property type="entry name" value="PAS_fold"/>
</dbReference>
<dbReference type="SMART" id="SM00091">
    <property type="entry name" value="PAS"/>
    <property type="match status" value="1"/>
</dbReference>
<evidence type="ECO:0000313" key="7">
    <source>
        <dbReference type="EMBL" id="MBP1919429.1"/>
    </source>
</evidence>
<organism evidence="7 8">
    <name type="scientific">Youngiibacter multivorans</name>
    <dbReference type="NCBI Taxonomy" id="937251"/>
    <lineage>
        <taxon>Bacteria</taxon>
        <taxon>Bacillati</taxon>
        <taxon>Bacillota</taxon>
        <taxon>Clostridia</taxon>
        <taxon>Eubacteriales</taxon>
        <taxon>Clostridiaceae</taxon>
        <taxon>Youngiibacter</taxon>
    </lineage>
</organism>
<evidence type="ECO:0000256" key="3">
    <source>
        <dbReference type="ARBA" id="ARBA00023015"/>
    </source>
</evidence>
<dbReference type="SUPFAM" id="SSF55785">
    <property type="entry name" value="PYP-like sensor domain (PAS domain)"/>
    <property type="match status" value="1"/>
</dbReference>
<dbReference type="Pfam" id="PF00989">
    <property type="entry name" value="PAS"/>
    <property type="match status" value="1"/>
</dbReference>
<keyword evidence="1" id="KW-0547">Nucleotide-binding</keyword>
<dbReference type="PROSITE" id="PS50045">
    <property type="entry name" value="SIGMA54_INTERACT_4"/>
    <property type="match status" value="1"/>
</dbReference>
<dbReference type="InterPro" id="IPR035965">
    <property type="entry name" value="PAS-like_dom_sf"/>
</dbReference>
<dbReference type="Gene3D" id="1.10.10.60">
    <property type="entry name" value="Homeodomain-like"/>
    <property type="match status" value="1"/>
</dbReference>
<keyword evidence="8" id="KW-1185">Reference proteome</keyword>
<dbReference type="PANTHER" id="PTHR32071">
    <property type="entry name" value="TRANSCRIPTIONAL REGULATORY PROTEIN"/>
    <property type="match status" value="1"/>
</dbReference>
<evidence type="ECO:0000256" key="4">
    <source>
        <dbReference type="ARBA" id="ARBA00023163"/>
    </source>
</evidence>
<dbReference type="InterPro" id="IPR003593">
    <property type="entry name" value="AAA+_ATPase"/>
</dbReference>
<sequence>MVSKMKFDKFLSEEYLKVFNNLPDPIFVTDTKGNILLSNSTTAMVLDLTLDQLLNQNVIELVKKGHYNISYAIKAVEEKKTVTGLVELKNGIVYISTSTPVFDDSGAVQLVITSARPKDLIEGFINTNKREVEYLRNRVFGSTEIIAESKQMKLVLFNAHNVAPTDSTVILQGESGTGKEVLANYIHLKSKRAKEAFIAVNCAAFPENLVEAELFGYEKGSFTGAVTSGKMGLFEAAENGTLFLDEIAELPLTLQAKLLRVLETNEVRRIGSNISKKINFRLIAASHKNLEHLVDLGEFREDLFYRLNVYPLVIPPLRERPEDILALASKFLEIFNNKYEKEIQLADDELEALKKRRWSGNVRELRNFIERRVISSLNDFTSNTYASIISSEKVNCDIKLDKLFEQGLSLKDLVKKVEKDYIEYTIKKFNGSVREAAESLGVYRSVLYRKINEHNEM</sequence>
<dbReference type="EMBL" id="JAGGKC010000015">
    <property type="protein sequence ID" value="MBP1919429.1"/>
    <property type="molecule type" value="Genomic_DNA"/>
</dbReference>
<dbReference type="SUPFAM" id="SSF52540">
    <property type="entry name" value="P-loop containing nucleoside triphosphate hydrolases"/>
    <property type="match status" value="1"/>
</dbReference>
<dbReference type="RefSeq" id="WP_209459632.1">
    <property type="nucleotide sequence ID" value="NZ_JAGGKC010000015.1"/>
</dbReference>
<proteinExistence type="predicted"/>
<dbReference type="InterPro" id="IPR000014">
    <property type="entry name" value="PAS"/>
</dbReference>
<dbReference type="Pfam" id="PF00158">
    <property type="entry name" value="Sigma54_activat"/>
    <property type="match status" value="1"/>
</dbReference>
<keyword evidence="2" id="KW-0067">ATP-binding</keyword>
<evidence type="ECO:0000313" key="8">
    <source>
        <dbReference type="Proteomes" id="UP001519271"/>
    </source>
</evidence>
<dbReference type="PROSITE" id="PS00675">
    <property type="entry name" value="SIGMA54_INTERACT_1"/>
    <property type="match status" value="1"/>
</dbReference>
<evidence type="ECO:0000256" key="1">
    <source>
        <dbReference type="ARBA" id="ARBA00022741"/>
    </source>
</evidence>
<dbReference type="InterPro" id="IPR009057">
    <property type="entry name" value="Homeodomain-like_sf"/>
</dbReference>
<dbReference type="Proteomes" id="UP001519271">
    <property type="component" value="Unassembled WGS sequence"/>
</dbReference>
<dbReference type="InterPro" id="IPR025943">
    <property type="entry name" value="Sigma_54_int_dom_ATP-bd_2"/>
</dbReference>
<dbReference type="Gene3D" id="3.40.50.300">
    <property type="entry name" value="P-loop containing nucleotide triphosphate hydrolases"/>
    <property type="match status" value="1"/>
</dbReference>
<reference evidence="7 8" key="1">
    <citation type="submission" date="2021-03" db="EMBL/GenBank/DDBJ databases">
        <title>Genomic Encyclopedia of Type Strains, Phase IV (KMG-IV): sequencing the most valuable type-strain genomes for metagenomic binning, comparative biology and taxonomic classification.</title>
        <authorList>
            <person name="Goeker M."/>
        </authorList>
    </citation>
    <scope>NUCLEOTIDE SEQUENCE [LARGE SCALE GENOMIC DNA]</scope>
    <source>
        <strain evidence="7 8">DSM 6139</strain>
    </source>
</reference>
<dbReference type="SMART" id="SM00382">
    <property type="entry name" value="AAA"/>
    <property type="match status" value="1"/>
</dbReference>
<dbReference type="Gene3D" id="3.30.450.20">
    <property type="entry name" value="PAS domain"/>
    <property type="match status" value="1"/>
</dbReference>
<evidence type="ECO:0000256" key="2">
    <source>
        <dbReference type="ARBA" id="ARBA00022840"/>
    </source>
</evidence>
<dbReference type="CDD" id="cd00130">
    <property type="entry name" value="PAS"/>
    <property type="match status" value="1"/>
</dbReference>
<keyword evidence="4" id="KW-0804">Transcription</keyword>
<dbReference type="PROSITE" id="PS00676">
    <property type="entry name" value="SIGMA54_INTERACT_2"/>
    <property type="match status" value="1"/>
</dbReference>
<dbReference type="InterPro" id="IPR027417">
    <property type="entry name" value="P-loop_NTPase"/>
</dbReference>
<dbReference type="PROSITE" id="PS50112">
    <property type="entry name" value="PAS"/>
    <property type="match status" value="1"/>
</dbReference>
<dbReference type="PANTHER" id="PTHR32071:SF121">
    <property type="entry name" value="SIGMA L-DEPENDENT TRANSCRIPTIONAL REGULATOR YQIR-RELATED"/>
    <property type="match status" value="1"/>
</dbReference>
<dbReference type="SUPFAM" id="SSF46689">
    <property type="entry name" value="Homeodomain-like"/>
    <property type="match status" value="1"/>
</dbReference>
<feature type="domain" description="PAS" evidence="6">
    <location>
        <begin position="11"/>
        <end position="62"/>
    </location>
</feature>
<accession>A0ABS4G4G8</accession>
<dbReference type="Gene3D" id="1.10.8.60">
    <property type="match status" value="1"/>
</dbReference>
<dbReference type="Pfam" id="PF25601">
    <property type="entry name" value="AAA_lid_14"/>
    <property type="match status" value="1"/>
</dbReference>
<dbReference type="CDD" id="cd00009">
    <property type="entry name" value="AAA"/>
    <property type="match status" value="1"/>
</dbReference>
<comment type="caution">
    <text evidence="7">The sequence shown here is derived from an EMBL/GenBank/DDBJ whole genome shotgun (WGS) entry which is preliminary data.</text>
</comment>
<dbReference type="InterPro" id="IPR058031">
    <property type="entry name" value="AAA_lid_NorR"/>
</dbReference>
<protein>
    <submittedName>
        <fullName evidence="7">Transcriptional regulator with PAS, ATPase and Fis domain</fullName>
    </submittedName>
</protein>
<dbReference type="InterPro" id="IPR002197">
    <property type="entry name" value="HTH_Fis"/>
</dbReference>
<dbReference type="Pfam" id="PF02954">
    <property type="entry name" value="HTH_8"/>
    <property type="match status" value="1"/>
</dbReference>
<feature type="domain" description="Sigma-54 factor interaction" evidence="5">
    <location>
        <begin position="145"/>
        <end position="374"/>
    </location>
</feature>
<name>A0ABS4G4G8_9CLOT</name>
<dbReference type="InterPro" id="IPR025662">
    <property type="entry name" value="Sigma_54_int_dom_ATP-bd_1"/>
</dbReference>
<evidence type="ECO:0000259" key="5">
    <source>
        <dbReference type="PROSITE" id="PS50045"/>
    </source>
</evidence>